<feature type="domain" description="SEC7" evidence="2">
    <location>
        <begin position="1196"/>
        <end position="1390"/>
    </location>
</feature>
<dbReference type="SUPFAM" id="SSF48425">
    <property type="entry name" value="Sec7 domain"/>
    <property type="match status" value="1"/>
</dbReference>
<dbReference type="EMBL" id="BPQB01000053">
    <property type="protein sequence ID" value="GJE95882.1"/>
    <property type="molecule type" value="Genomic_DNA"/>
</dbReference>
<feature type="region of interest" description="Disordered" evidence="1">
    <location>
        <begin position="307"/>
        <end position="410"/>
    </location>
</feature>
<evidence type="ECO:0000313" key="4">
    <source>
        <dbReference type="Proteomes" id="UP000703269"/>
    </source>
</evidence>
<dbReference type="GO" id="GO:0005085">
    <property type="term" value="F:guanyl-nucleotide exchange factor activity"/>
    <property type="evidence" value="ECO:0007669"/>
    <property type="project" value="InterPro"/>
</dbReference>
<feature type="compositionally biased region" description="Acidic residues" evidence="1">
    <location>
        <begin position="538"/>
        <end position="549"/>
    </location>
</feature>
<evidence type="ECO:0000256" key="1">
    <source>
        <dbReference type="SAM" id="MobiDB-lite"/>
    </source>
</evidence>
<feature type="region of interest" description="Disordered" evidence="1">
    <location>
        <begin position="498"/>
        <end position="779"/>
    </location>
</feature>
<gene>
    <name evidence="3" type="ORF">PsYK624_120730</name>
</gene>
<feature type="compositionally biased region" description="Low complexity" evidence="1">
    <location>
        <begin position="613"/>
        <end position="625"/>
    </location>
</feature>
<feature type="compositionally biased region" description="Low complexity" evidence="1">
    <location>
        <begin position="265"/>
        <end position="279"/>
    </location>
</feature>
<sequence length="1698" mass="184485">MEPSSIAEQRATAVAMLKRAASLPRMKDGRRPPMHVEAVSEGERPEPENDLPDEESAPDSDDKLDASPGRTETTGRGEQPEIGLEAEQSEQNLVQQPRPQQPQPEEQLEDKAETIDDKAGDVPPSDGPSERPSTPSRKRRSRSRARSRGSKDLRNKPKTPPPVNNESSADEYAAEDVPPSPPVVSPIPSHFAAFPAAARLLVSPMPAVPGPAAAGMLFPMTSPSTPMMPTLDEISKGIGLFRSNSVGAQRLMTMSKLTGEPIDMSRATSASASASASATPLGRNNTVSGGERVAARRILLRRLGERVEKADAEQTSGTDDLSRPATPANTPRRRKRRSRRSDSRTSTVLDDRDDREQASTSPNTPVVPSEPLAPPLLIGTGDSDSVPDASKTPVQNQVRADPVMPLGGRGVVIEDEDEDIERGATDELHSLPATPARHFGTRLPHTSDIPSQLSSESLPGVPVPFFLSTQQPTFKQDSFPASPFATPIREKAYLVDEDEESDAYRELRANASSRQAFPRDSDISWVAEPVPMSRMPINDDDDDDDDVAEGEAGPEPHETVPQIEEPEGRPSDDLSSQSYYPASPTTPSASKDLLVEVETSPEMSPSHVPPSPSSAIALSLSNQAEPPAPAQPELPVYPRRLSVTTPVQQTEPSPLTTEFPDWEDNRTDTTPKRGAEGMSPWERVKGAFSRSNSSSGRRSRTNSIGQRDRRYNTDSSVSRESGLSQSSATKGECPNPATQQPAPQAPGLMQSPSASASILSLAPLGAPPGGVSPVPPVSTADYAKYQDSKLFPFPGMKQLEEKRNKAKGLTTSASSPDIFSPHGIEAVPSSSSSSSATTRMADGTRDRKLSHQASDTRLLDKFYPTKGPSPVSSVPSTGSHVDYFNLGSNTSNATNGSSIGSLKLPTNVEGVRKWLSAKKIFSTQPSAPPTPGVPTSGQSPSKVAPTKKPSLSALAGLDSLVSRKDKDLSSDWEDIGSDKSRTPVSAATPMSAKRLDEQYPPQLPLERPEQAQGIRKAEDAAPSSRVVHTNGREISALPSPPEPSSSATPDPQSSLDEFPDRSTSGSLSSDMSSPNSPTLATHDPGRAAVIMERLDEALGRGSKSSIWPIAIDDPPRKLVLSSPVLQVANANTVKDRFLFLFTDILVIAKPVIQDQDTLLDAAKPTPLDRKFIVKNVVLLRDLKFTSDREDARARTALTASHMRYQVVRTFVHQFTKDPDVAISTLFDKSNTRDDPVALGQLLFRAVELDRARLGEYLARRTSKIVLKAYVDSFGFAGLRIDKALRVFLLSICIPSRPALEYLLDAFASRWYEANAGIVAYDKDLAIRLARAIVQLNEVMHGGIAQTAGMTGYPRRNILDRDFIDAFRRYDPRGLVSDELLSKIYTAIRRERLSQSRTSYEAIPDLIISVKRPIPPRLTYRMQSEPIILRIPQPDPQLNIQLFGQDLMFDPPILSFAKSAEASFRVTGTSLGPKTIIMWRSGPNALAYTGLPLSSPVMVERSFMRNTFQVAFKGHHGEKRKYMFSVDDSLVRHQWVVSLKRQIDIASTPPPVAESSDFSSKVKKAVEDVSLRVLQDTLISPEESSHPEISPSAVDHALARLTGSTSPYGNGFLNLSPSNLHRRSKSRSQVYHRHGAGRHEPDFGDESDSRDDTLLRLDPSSSQRPGEKLWTGSDLEVVCRQNSSIPAVLEYLHVDSAVS</sequence>
<comment type="caution">
    <text evidence="3">The sequence shown here is derived from an EMBL/GenBank/DDBJ whole genome shotgun (WGS) entry which is preliminary data.</text>
</comment>
<keyword evidence="4" id="KW-1185">Reference proteome</keyword>
<feature type="compositionally biased region" description="Basic and acidic residues" evidence="1">
    <location>
        <begin position="109"/>
        <end position="120"/>
    </location>
</feature>
<dbReference type="Pfam" id="PF01369">
    <property type="entry name" value="Sec7"/>
    <property type="match status" value="1"/>
</dbReference>
<dbReference type="PROSITE" id="PS50190">
    <property type="entry name" value="SEC7"/>
    <property type="match status" value="1"/>
</dbReference>
<feature type="compositionally biased region" description="Low complexity" evidence="1">
    <location>
        <begin position="864"/>
        <end position="879"/>
    </location>
</feature>
<dbReference type="Gene3D" id="1.10.1000.11">
    <property type="entry name" value="Arf Nucleotide-binding Site Opener,domain 2"/>
    <property type="match status" value="1"/>
</dbReference>
<evidence type="ECO:0000313" key="3">
    <source>
        <dbReference type="EMBL" id="GJE95882.1"/>
    </source>
</evidence>
<feature type="region of interest" description="Disordered" evidence="1">
    <location>
        <begin position="920"/>
        <end position="1085"/>
    </location>
</feature>
<dbReference type="InterPro" id="IPR023394">
    <property type="entry name" value="Sec7_C_sf"/>
</dbReference>
<dbReference type="PANTHER" id="PTHR10663">
    <property type="entry name" value="GUANYL-NUCLEOTIDE EXCHANGE FACTOR"/>
    <property type="match status" value="1"/>
</dbReference>
<feature type="compositionally biased region" description="Polar residues" evidence="1">
    <location>
        <begin position="713"/>
        <end position="729"/>
    </location>
</feature>
<feature type="compositionally biased region" description="Polar residues" evidence="1">
    <location>
        <begin position="573"/>
        <end position="589"/>
    </location>
</feature>
<feature type="compositionally biased region" description="Low complexity" evidence="1">
    <location>
        <begin position="734"/>
        <end position="772"/>
    </location>
</feature>
<feature type="compositionally biased region" description="Basic and acidic residues" evidence="1">
    <location>
        <begin position="663"/>
        <end position="675"/>
    </location>
</feature>
<dbReference type="SMART" id="SM00222">
    <property type="entry name" value="Sec7"/>
    <property type="match status" value="1"/>
</dbReference>
<name>A0A9P3GIS2_9APHY</name>
<feature type="region of interest" description="Disordered" evidence="1">
    <location>
        <begin position="425"/>
        <end position="456"/>
    </location>
</feature>
<dbReference type="InterPro" id="IPR035999">
    <property type="entry name" value="Sec7_dom_sf"/>
</dbReference>
<accession>A0A9P3GIS2</accession>
<feature type="region of interest" description="Disordered" evidence="1">
    <location>
        <begin position="1612"/>
        <end position="1668"/>
    </location>
</feature>
<dbReference type="GO" id="GO:0032012">
    <property type="term" value="P:regulation of ARF protein signal transduction"/>
    <property type="evidence" value="ECO:0007669"/>
    <property type="project" value="InterPro"/>
</dbReference>
<feature type="region of interest" description="Disordered" evidence="1">
    <location>
        <begin position="19"/>
        <end position="181"/>
    </location>
</feature>
<evidence type="ECO:0000259" key="2">
    <source>
        <dbReference type="PROSITE" id="PS50190"/>
    </source>
</evidence>
<feature type="region of interest" description="Disordered" evidence="1">
    <location>
        <begin position="265"/>
        <end position="289"/>
    </location>
</feature>
<protein>
    <submittedName>
        <fullName evidence="3">PH-like and Sec7 domain-containing protein</fullName>
    </submittedName>
</protein>
<feature type="compositionally biased region" description="Low complexity" evidence="1">
    <location>
        <begin position="887"/>
        <end position="901"/>
    </location>
</feature>
<reference evidence="3 4" key="1">
    <citation type="submission" date="2021-08" db="EMBL/GenBank/DDBJ databases">
        <title>Draft Genome Sequence of Phanerochaete sordida strain YK-624.</title>
        <authorList>
            <person name="Mori T."/>
            <person name="Dohra H."/>
            <person name="Suzuki T."/>
            <person name="Kawagishi H."/>
            <person name="Hirai H."/>
        </authorList>
    </citation>
    <scope>NUCLEOTIDE SEQUENCE [LARGE SCALE GENOMIC DNA]</scope>
    <source>
        <strain evidence="3 4">YK-624</strain>
    </source>
</reference>
<feature type="compositionally biased region" description="Acidic residues" evidence="1">
    <location>
        <begin position="48"/>
        <end position="59"/>
    </location>
</feature>
<feature type="compositionally biased region" description="Polar residues" evidence="1">
    <location>
        <begin position="642"/>
        <end position="656"/>
    </location>
</feature>
<feature type="compositionally biased region" description="Basic residues" evidence="1">
    <location>
        <begin position="136"/>
        <end position="148"/>
    </location>
</feature>
<feature type="compositionally biased region" description="Low complexity" evidence="1">
    <location>
        <begin position="1062"/>
        <end position="1076"/>
    </location>
</feature>
<dbReference type="OrthoDB" id="430364at2759"/>
<dbReference type="Proteomes" id="UP000703269">
    <property type="component" value="Unassembled WGS sequence"/>
</dbReference>
<dbReference type="PANTHER" id="PTHR10663:SF405">
    <property type="entry name" value="ARF GUANINE NUCLEOTIDE EXCHANGE FACTOR SYT1"/>
    <property type="match status" value="1"/>
</dbReference>
<feature type="region of interest" description="Disordered" evidence="1">
    <location>
        <begin position="797"/>
        <end position="903"/>
    </location>
</feature>
<dbReference type="Gene3D" id="1.10.220.20">
    <property type="match status" value="1"/>
</dbReference>
<dbReference type="InterPro" id="IPR000904">
    <property type="entry name" value="Sec7_dom"/>
</dbReference>
<dbReference type="SUPFAM" id="SSF50729">
    <property type="entry name" value="PH domain-like"/>
    <property type="match status" value="1"/>
</dbReference>
<feature type="compositionally biased region" description="Basic residues" evidence="1">
    <location>
        <begin position="1619"/>
        <end position="1635"/>
    </location>
</feature>
<proteinExistence type="predicted"/>
<organism evidence="3 4">
    <name type="scientific">Phanerochaete sordida</name>
    <dbReference type="NCBI Taxonomy" id="48140"/>
    <lineage>
        <taxon>Eukaryota</taxon>
        <taxon>Fungi</taxon>
        <taxon>Dikarya</taxon>
        <taxon>Basidiomycota</taxon>
        <taxon>Agaricomycotina</taxon>
        <taxon>Agaricomycetes</taxon>
        <taxon>Polyporales</taxon>
        <taxon>Phanerochaetaceae</taxon>
        <taxon>Phanerochaete</taxon>
    </lineage>
</organism>